<comment type="caution">
    <text evidence="2">The sequence shown here is derived from an EMBL/GenBank/DDBJ whole genome shotgun (WGS) entry which is preliminary data.</text>
</comment>
<name>A0A2S9XY56_9BACT</name>
<protein>
    <recommendedName>
        <fullName evidence="1">DUF4435 domain-containing protein</fullName>
    </recommendedName>
</protein>
<dbReference type="InterPro" id="IPR029492">
    <property type="entry name" value="DUF4435"/>
</dbReference>
<proteinExistence type="predicted"/>
<sequence>MSNIIDCIDGAHVAADVKLTRAGFGGAILVVEGPTDQRFLKHLVDNEECMTVCAHGKANVVGAIHILNESKTEGVLGVVDSDFDRIGCSAMARDLENVVVADCHDIEMMIIVSPAFDRVVEEYCSEQKRTRFEERRNTSVRDAIFEEVSKIARARYANEREALGLKFKGLDYGKFVGGRDLVVDLSKFIRATVANTRAAGLSAEFVSGKVSEAPRLSPDWDFCSGHDFSHIFSIGLRSCLASHPSPIASKINTERLLRLAYDEADFAATEMCSAIRKWEARSGYIILGMTVRDETTGKTTTGEEKHV</sequence>
<evidence type="ECO:0000313" key="2">
    <source>
        <dbReference type="EMBL" id="PRP97661.1"/>
    </source>
</evidence>
<evidence type="ECO:0000313" key="3">
    <source>
        <dbReference type="Proteomes" id="UP000237968"/>
    </source>
</evidence>
<dbReference type="Proteomes" id="UP000237968">
    <property type="component" value="Unassembled WGS sequence"/>
</dbReference>
<evidence type="ECO:0000259" key="1">
    <source>
        <dbReference type="Pfam" id="PF14491"/>
    </source>
</evidence>
<keyword evidence="3" id="KW-1185">Reference proteome</keyword>
<dbReference type="Pfam" id="PF14491">
    <property type="entry name" value="DUF4435"/>
    <property type="match status" value="1"/>
</dbReference>
<accession>A0A2S9XY56</accession>
<feature type="domain" description="DUF4435" evidence="1">
    <location>
        <begin position="29"/>
        <end position="149"/>
    </location>
</feature>
<reference evidence="2 3" key="1">
    <citation type="submission" date="2018-03" db="EMBL/GenBank/DDBJ databases">
        <title>Draft Genome Sequences of the Obligatory Marine Myxobacteria Enhygromyxa salina SWB005.</title>
        <authorList>
            <person name="Poehlein A."/>
            <person name="Moghaddam J.A."/>
            <person name="Harms H."/>
            <person name="Alanjari M."/>
            <person name="Koenig G.M."/>
            <person name="Daniel R."/>
            <person name="Schaeberle T.F."/>
        </authorList>
    </citation>
    <scope>NUCLEOTIDE SEQUENCE [LARGE SCALE GENOMIC DNA]</scope>
    <source>
        <strain evidence="2 3">SWB005</strain>
    </source>
</reference>
<dbReference type="AlphaFoldDB" id="A0A2S9XY56"/>
<dbReference type="EMBL" id="PVNK01000149">
    <property type="protein sequence ID" value="PRP97661.1"/>
    <property type="molecule type" value="Genomic_DNA"/>
</dbReference>
<organism evidence="2 3">
    <name type="scientific">Enhygromyxa salina</name>
    <dbReference type="NCBI Taxonomy" id="215803"/>
    <lineage>
        <taxon>Bacteria</taxon>
        <taxon>Pseudomonadati</taxon>
        <taxon>Myxococcota</taxon>
        <taxon>Polyangia</taxon>
        <taxon>Nannocystales</taxon>
        <taxon>Nannocystaceae</taxon>
        <taxon>Enhygromyxa</taxon>
    </lineage>
</organism>
<gene>
    <name evidence="2" type="ORF">ENSA5_31680</name>
</gene>